<dbReference type="EMBL" id="JAGIKZ010000012">
    <property type="protein sequence ID" value="MBP2241807.1"/>
    <property type="molecule type" value="Genomic_DNA"/>
</dbReference>
<dbReference type="PANTHER" id="PTHR41700:SF1">
    <property type="entry name" value="N-ACETYLTRANSFERASE DOMAIN-CONTAINING PROTEIN"/>
    <property type="match status" value="1"/>
</dbReference>
<dbReference type="PANTHER" id="PTHR41700">
    <property type="entry name" value="GCN5-RELATED N-ACETYLTRANSFERASE"/>
    <property type="match status" value="1"/>
</dbReference>
<evidence type="ECO:0000259" key="1">
    <source>
        <dbReference type="PROSITE" id="PS51186"/>
    </source>
</evidence>
<dbReference type="PROSITE" id="PS51186">
    <property type="entry name" value="GNAT"/>
    <property type="match status" value="1"/>
</dbReference>
<evidence type="ECO:0000313" key="2">
    <source>
        <dbReference type="EMBL" id="MBP2241807.1"/>
    </source>
</evidence>
<dbReference type="SUPFAM" id="SSF55729">
    <property type="entry name" value="Acyl-CoA N-acyltransferases (Nat)"/>
    <property type="match status" value="1"/>
</dbReference>
<sequence>MSFPHSITYKRIYELDEINKVIKLQEDIWGQETVSPQPQLLASIHHGGIVIGAFAGELLVGFCYGFAGFKDGETYLVSHMTGILPDYQNHGIGYQLKIKQREWAIEFGYKKIVWTYDPLEIRNGYFNMCKLGAYSNHYIPSYYGEMNDKLNKGLPTDRLLIEWEICSKHVEDTIRDGEKDQPESEVKKLLSWNQTEENFPIPELLDVKIDQENKRYCIPVPSNIQFIKQHHSDVALEWRYAVRNAMSKAFANGYMVTRVQKRRNEKVQYYIVENKLLEGRCE</sequence>
<evidence type="ECO:0000313" key="3">
    <source>
        <dbReference type="Proteomes" id="UP001519293"/>
    </source>
</evidence>
<keyword evidence="3" id="KW-1185">Reference proteome</keyword>
<dbReference type="Gene3D" id="3.40.630.30">
    <property type="match status" value="1"/>
</dbReference>
<feature type="domain" description="N-acetyltransferase" evidence="1">
    <location>
        <begin position="7"/>
        <end position="151"/>
    </location>
</feature>
<dbReference type="InterPro" id="IPR038764">
    <property type="entry name" value="GNAT_N_AcTrfase_prd"/>
</dbReference>
<name>A0ABS4RFX6_9BACI</name>
<dbReference type="CDD" id="cd04301">
    <property type="entry name" value="NAT_SF"/>
    <property type="match status" value="1"/>
</dbReference>
<proteinExistence type="predicted"/>
<reference evidence="2 3" key="1">
    <citation type="submission" date="2021-03" db="EMBL/GenBank/DDBJ databases">
        <title>Genomic Encyclopedia of Type Strains, Phase IV (KMG-IV): sequencing the most valuable type-strain genomes for metagenomic binning, comparative biology and taxonomic classification.</title>
        <authorList>
            <person name="Goeker M."/>
        </authorList>
    </citation>
    <scope>NUCLEOTIDE SEQUENCE [LARGE SCALE GENOMIC DNA]</scope>
    <source>
        <strain evidence="2 3">DSM 26675</strain>
    </source>
</reference>
<dbReference type="InterPro" id="IPR000182">
    <property type="entry name" value="GNAT_dom"/>
</dbReference>
<dbReference type="Pfam" id="PF00583">
    <property type="entry name" value="Acetyltransf_1"/>
    <property type="match status" value="1"/>
</dbReference>
<comment type="caution">
    <text evidence="2">The sequence shown here is derived from an EMBL/GenBank/DDBJ whole genome shotgun (WGS) entry which is preliminary data.</text>
</comment>
<dbReference type="RefSeq" id="WP_066400496.1">
    <property type="nucleotide sequence ID" value="NZ_JAGIKZ010000012.1"/>
</dbReference>
<accession>A0ABS4RFX6</accession>
<protein>
    <submittedName>
        <fullName evidence="2">GNAT superfamily acetyltransferase</fullName>
    </submittedName>
</protein>
<gene>
    <name evidence="2" type="ORF">J2Z40_002379</name>
</gene>
<dbReference type="InterPro" id="IPR016181">
    <property type="entry name" value="Acyl_CoA_acyltransferase"/>
</dbReference>
<dbReference type="Proteomes" id="UP001519293">
    <property type="component" value="Unassembled WGS sequence"/>
</dbReference>
<organism evidence="2 3">
    <name type="scientific">Cytobacillus eiseniae</name>
    <dbReference type="NCBI Taxonomy" id="762947"/>
    <lineage>
        <taxon>Bacteria</taxon>
        <taxon>Bacillati</taxon>
        <taxon>Bacillota</taxon>
        <taxon>Bacilli</taxon>
        <taxon>Bacillales</taxon>
        <taxon>Bacillaceae</taxon>
        <taxon>Cytobacillus</taxon>
    </lineage>
</organism>